<sequence>MRKKWTALLLALAMLMTACGGIKRTPERYEITFYDTFDTLVTAIVYADSKAEGDKYTELLHKRFQALHRIYDGFNRYENVSNLKALNDAAGKGKFSVEPELMDLLSLSIERYKEYGETNIAFGAVTDIWKTYRDRYTTEKGHDHDREKNAELPPMDALRQAAAHTNIDDIVLYPEENAVEIKDPDLSIDLGAVAKGYATEVACRELEEAGCKAALVSAGGNVKLIGSAPEPNRTAFGIGLQDPDAITEKRPTAQNMKDVVYANNTSVVTSGDYQRYYTVDGKNYHHLIDPDTLMPADHFRAVSVISEDSGLADFLSTTVFCMPYEEGRKLVDSLDGVEAYWILKDGSIEFTESLRDKLKSEGASNAK</sequence>
<evidence type="ECO:0000256" key="7">
    <source>
        <dbReference type="ARBA" id="ARBA00022842"/>
    </source>
</evidence>
<keyword evidence="12" id="KW-0997">Cell inner membrane</keyword>
<keyword evidence="12" id="KW-0472">Membrane</keyword>
<dbReference type="AlphaFoldDB" id="A0A3S4YUW1"/>
<keyword evidence="7 10" id="KW-0460">Magnesium</keyword>
<feature type="signal peptide" evidence="12">
    <location>
        <begin position="1"/>
        <end position="20"/>
    </location>
</feature>
<name>A0A3S4YUW1_9FIRM</name>
<comment type="catalytic activity">
    <reaction evidence="9 10 12">
        <text>L-threonyl-[protein] + FAD = FMN-L-threonyl-[protein] + AMP + H(+)</text>
        <dbReference type="Rhea" id="RHEA:36847"/>
        <dbReference type="Rhea" id="RHEA-COMP:11060"/>
        <dbReference type="Rhea" id="RHEA-COMP:11061"/>
        <dbReference type="ChEBI" id="CHEBI:15378"/>
        <dbReference type="ChEBI" id="CHEBI:30013"/>
        <dbReference type="ChEBI" id="CHEBI:57692"/>
        <dbReference type="ChEBI" id="CHEBI:74257"/>
        <dbReference type="ChEBI" id="CHEBI:456215"/>
        <dbReference type="EC" id="2.7.1.180"/>
    </reaction>
</comment>
<dbReference type="Proteomes" id="UP000269544">
    <property type="component" value="Chromosome"/>
</dbReference>
<evidence type="ECO:0000256" key="4">
    <source>
        <dbReference type="ARBA" id="ARBA00022679"/>
    </source>
</evidence>
<keyword evidence="14" id="KW-1185">Reference proteome</keyword>
<evidence type="ECO:0000256" key="9">
    <source>
        <dbReference type="ARBA" id="ARBA00048540"/>
    </source>
</evidence>
<keyword evidence="12 13" id="KW-0449">Lipoprotein</keyword>
<feature type="binding site" evidence="11">
    <location>
        <position position="313"/>
    </location>
    <ligand>
        <name>Mg(2+)</name>
        <dbReference type="ChEBI" id="CHEBI:18420"/>
    </ligand>
</feature>
<dbReference type="EC" id="2.7.1.180" evidence="1 10"/>
<comment type="similarity">
    <text evidence="10 12">Belongs to the ApbE family.</text>
</comment>
<dbReference type="GO" id="GO:0046872">
    <property type="term" value="F:metal ion binding"/>
    <property type="evidence" value="ECO:0007669"/>
    <property type="project" value="UniProtKB-UniRule"/>
</dbReference>
<evidence type="ECO:0000256" key="10">
    <source>
        <dbReference type="PIRNR" id="PIRNR006268"/>
    </source>
</evidence>
<proteinExistence type="inferred from homology"/>
<keyword evidence="6 10" id="KW-0274">FAD</keyword>
<evidence type="ECO:0000313" key="14">
    <source>
        <dbReference type="Proteomes" id="UP000269544"/>
    </source>
</evidence>
<dbReference type="KEGG" id="piv:NCTC13079_00472"/>
<feature type="binding site" evidence="11">
    <location>
        <position position="317"/>
    </location>
    <ligand>
        <name>Mg(2+)</name>
        <dbReference type="ChEBI" id="CHEBI:18420"/>
    </ligand>
</feature>
<dbReference type="RefSeq" id="WP_164715180.1">
    <property type="nucleotide sequence ID" value="NZ_JAUSWF010000010.1"/>
</dbReference>
<dbReference type="PANTHER" id="PTHR30040:SF2">
    <property type="entry name" value="FAD:PROTEIN FMN TRANSFERASE"/>
    <property type="match status" value="1"/>
</dbReference>
<gene>
    <name evidence="13" type="primary">apbE</name>
    <name evidence="13" type="ORF">NCTC13079_00472</name>
</gene>
<dbReference type="PANTHER" id="PTHR30040">
    <property type="entry name" value="THIAMINE BIOSYNTHESIS LIPOPROTEIN APBE"/>
    <property type="match status" value="1"/>
</dbReference>
<dbReference type="SUPFAM" id="SSF143631">
    <property type="entry name" value="ApbE-like"/>
    <property type="match status" value="1"/>
</dbReference>
<evidence type="ECO:0000256" key="8">
    <source>
        <dbReference type="ARBA" id="ARBA00031306"/>
    </source>
</evidence>
<comment type="function">
    <text evidence="12">Flavin transferase that catalyzes the transfer of the FMN moiety of FAD and its covalent binding to the hydroxyl group of a threonine residue in a target flavoprotein.</text>
</comment>
<keyword evidence="3 10" id="KW-0285">Flavoprotein</keyword>
<keyword evidence="12" id="KW-1003">Cell membrane</keyword>
<organism evidence="13 14">
    <name type="scientific">Aedoeadaptatus ivorii</name>
    <dbReference type="NCBI Taxonomy" id="54006"/>
    <lineage>
        <taxon>Bacteria</taxon>
        <taxon>Bacillati</taxon>
        <taxon>Bacillota</taxon>
        <taxon>Tissierellia</taxon>
        <taxon>Tissierellales</taxon>
        <taxon>Peptoniphilaceae</taxon>
        <taxon>Aedoeadaptatus</taxon>
    </lineage>
</organism>
<dbReference type="Gene3D" id="3.10.520.10">
    <property type="entry name" value="ApbE-like domains"/>
    <property type="match status" value="1"/>
</dbReference>
<keyword evidence="5 10" id="KW-0479">Metal-binding</keyword>
<dbReference type="PIRSF" id="PIRSF006268">
    <property type="entry name" value="ApbE"/>
    <property type="match status" value="1"/>
</dbReference>
<accession>A0A3S4YUW1</accession>
<evidence type="ECO:0000313" key="13">
    <source>
        <dbReference type="EMBL" id="VEJ35034.1"/>
    </source>
</evidence>
<evidence type="ECO:0000256" key="6">
    <source>
        <dbReference type="ARBA" id="ARBA00022827"/>
    </source>
</evidence>
<dbReference type="Pfam" id="PF02424">
    <property type="entry name" value="ApbE"/>
    <property type="match status" value="1"/>
</dbReference>
<dbReference type="InterPro" id="IPR003374">
    <property type="entry name" value="ApbE-like_sf"/>
</dbReference>
<comment type="cofactor">
    <cofactor evidence="11">
        <name>Mg(2+)</name>
        <dbReference type="ChEBI" id="CHEBI:18420"/>
    </cofactor>
    <cofactor evidence="11">
        <name>Mn(2+)</name>
        <dbReference type="ChEBI" id="CHEBI:29035"/>
    </cofactor>
    <text evidence="11">Magnesium. Can also use manganese.</text>
</comment>
<evidence type="ECO:0000256" key="12">
    <source>
        <dbReference type="RuleBase" id="RU363002"/>
    </source>
</evidence>
<protein>
    <recommendedName>
        <fullName evidence="2 10">FAD:protein FMN transferase</fullName>
        <ecNumber evidence="1 10">2.7.1.180</ecNumber>
    </recommendedName>
    <alternativeName>
        <fullName evidence="8 10">Flavin transferase</fullName>
    </alternativeName>
</protein>
<feature type="binding site" evidence="11">
    <location>
        <position position="192"/>
    </location>
    <ligand>
        <name>Mg(2+)</name>
        <dbReference type="ChEBI" id="CHEBI:18420"/>
    </ligand>
</feature>
<dbReference type="EMBL" id="LR134523">
    <property type="protein sequence ID" value="VEJ35034.1"/>
    <property type="molecule type" value="Genomic_DNA"/>
</dbReference>
<feature type="chain" id="PRO_5039756007" description="FAD:protein FMN transferase" evidence="12">
    <location>
        <begin position="21"/>
        <end position="367"/>
    </location>
</feature>
<comment type="subcellular location">
    <subcellularLocation>
        <location evidence="12">Cell inner membrane</location>
        <topology evidence="12">Lipid-anchor</topology>
        <orientation evidence="12">Periplasmic side</orientation>
    </subcellularLocation>
</comment>
<dbReference type="PROSITE" id="PS51257">
    <property type="entry name" value="PROKAR_LIPOPROTEIN"/>
    <property type="match status" value="1"/>
</dbReference>
<evidence type="ECO:0000256" key="5">
    <source>
        <dbReference type="ARBA" id="ARBA00022723"/>
    </source>
</evidence>
<reference evidence="13 14" key="1">
    <citation type="submission" date="2018-12" db="EMBL/GenBank/DDBJ databases">
        <authorList>
            <consortium name="Pathogen Informatics"/>
        </authorList>
    </citation>
    <scope>NUCLEOTIDE SEQUENCE [LARGE SCALE GENOMIC DNA]</scope>
    <source>
        <strain evidence="13 14">NCTC13079</strain>
    </source>
</reference>
<evidence type="ECO:0000256" key="2">
    <source>
        <dbReference type="ARBA" id="ARBA00016337"/>
    </source>
</evidence>
<dbReference type="GO" id="GO:0016740">
    <property type="term" value="F:transferase activity"/>
    <property type="evidence" value="ECO:0007669"/>
    <property type="project" value="UniProtKB-UniRule"/>
</dbReference>
<evidence type="ECO:0000256" key="3">
    <source>
        <dbReference type="ARBA" id="ARBA00022630"/>
    </source>
</evidence>
<evidence type="ECO:0000256" key="1">
    <source>
        <dbReference type="ARBA" id="ARBA00011955"/>
    </source>
</evidence>
<keyword evidence="4 10" id="KW-0808">Transferase</keyword>
<keyword evidence="12" id="KW-0732">Signal</keyword>
<dbReference type="InterPro" id="IPR024932">
    <property type="entry name" value="ApbE"/>
</dbReference>
<evidence type="ECO:0000256" key="11">
    <source>
        <dbReference type="PIRSR" id="PIRSR006268-2"/>
    </source>
</evidence>
<dbReference type="GO" id="GO:0005886">
    <property type="term" value="C:plasma membrane"/>
    <property type="evidence" value="ECO:0007669"/>
    <property type="project" value="UniProtKB-SubCell"/>
</dbReference>